<sequence>MRTATREVNRDSDYLASDTHDGADAATTLRCDDVDFFVSGVIADLYIENTTQSTSSVIATVKAHEITTDDNISWNKGDTFEIYKTGTKNSFISDTWCDVSRGWKITRGDKINKHGWREEDYDLDDKGRKKVFGPGQPEK</sequence>
<accession>A0A6H1ZG88</accession>
<protein>
    <submittedName>
        <fullName evidence="1">Uncharacterized protein</fullName>
    </submittedName>
</protein>
<dbReference type="EMBL" id="MT144010">
    <property type="protein sequence ID" value="QJA46441.1"/>
    <property type="molecule type" value="Genomic_DNA"/>
</dbReference>
<reference evidence="1" key="1">
    <citation type="submission" date="2020-03" db="EMBL/GenBank/DDBJ databases">
        <title>The deep terrestrial virosphere.</title>
        <authorList>
            <person name="Holmfeldt K."/>
            <person name="Nilsson E."/>
            <person name="Simone D."/>
            <person name="Lopez-Fernandez M."/>
            <person name="Wu X."/>
            <person name="de Brujin I."/>
            <person name="Lundin D."/>
            <person name="Andersson A."/>
            <person name="Bertilsson S."/>
            <person name="Dopson M."/>
        </authorList>
    </citation>
    <scope>NUCLEOTIDE SEQUENCE</scope>
    <source>
        <strain evidence="1">TM448A00411</strain>
        <strain evidence="2">TM448B00141</strain>
    </source>
</reference>
<name>A0A6H1ZG88_9ZZZZ</name>
<dbReference type="EMBL" id="MT144592">
    <property type="protein sequence ID" value="QJH93847.1"/>
    <property type="molecule type" value="Genomic_DNA"/>
</dbReference>
<evidence type="ECO:0000313" key="2">
    <source>
        <dbReference type="EMBL" id="QJH93847.1"/>
    </source>
</evidence>
<dbReference type="AlphaFoldDB" id="A0A6H1ZG88"/>
<proteinExistence type="predicted"/>
<evidence type="ECO:0000313" key="1">
    <source>
        <dbReference type="EMBL" id="QJA46441.1"/>
    </source>
</evidence>
<organism evidence="1">
    <name type="scientific">viral metagenome</name>
    <dbReference type="NCBI Taxonomy" id="1070528"/>
    <lineage>
        <taxon>unclassified sequences</taxon>
        <taxon>metagenomes</taxon>
        <taxon>organismal metagenomes</taxon>
    </lineage>
</organism>
<gene>
    <name evidence="1" type="ORF">TM448A00411_0043</name>
    <name evidence="2" type="ORF">TM448B00141_0033</name>
</gene>